<organism evidence="2 3">
    <name type="scientific">Novosphingobium fluoreni</name>
    <dbReference type="NCBI Taxonomy" id="1391222"/>
    <lineage>
        <taxon>Bacteria</taxon>
        <taxon>Pseudomonadati</taxon>
        <taxon>Pseudomonadota</taxon>
        <taxon>Alphaproteobacteria</taxon>
        <taxon>Sphingomonadales</taxon>
        <taxon>Sphingomonadaceae</taxon>
        <taxon>Novosphingobium</taxon>
    </lineage>
</organism>
<protein>
    <submittedName>
        <fullName evidence="2">EpsI family protein</fullName>
    </submittedName>
</protein>
<name>A0A7W6FWY5_9SPHN</name>
<accession>A0A7W6FWY5</accession>
<feature type="domain" description="Methanolan biosynthesis EpsI" evidence="1">
    <location>
        <begin position="25"/>
        <end position="227"/>
    </location>
</feature>
<gene>
    <name evidence="2" type="ORF">GGR39_000074</name>
</gene>
<reference evidence="2 3" key="1">
    <citation type="submission" date="2020-08" db="EMBL/GenBank/DDBJ databases">
        <title>Genomic Encyclopedia of Type Strains, Phase IV (KMG-IV): sequencing the most valuable type-strain genomes for metagenomic binning, comparative biology and taxonomic classification.</title>
        <authorList>
            <person name="Goeker M."/>
        </authorList>
    </citation>
    <scope>NUCLEOTIDE SEQUENCE [LARGE SCALE GENOMIC DNA]</scope>
    <source>
        <strain evidence="2 3">DSM 27568</strain>
    </source>
</reference>
<dbReference type="Pfam" id="PF11984">
    <property type="entry name" value="DUF3485"/>
    <property type="match status" value="1"/>
</dbReference>
<sequence length="245" mass="26931">MTASSTSQAEATFRASKPTRREAIAGSIVLAATAASQMLRPTRIFDRLTREELSGAIPKVVGPYRFSSTSGLILPPRDELSEKLYDQVLTRVYEAPDAIPVLALFAYGSVQNLSLELHRPDECYPQQGFVITDPKTISVQLGRHDIPASFLTATRKDGYVEQVLFWSRIGQTFPADRVEQSLVVARENFSGRMPDGLLARISVPTRSPEHGLEIARSFLQQLVNALAPVGQRIVLGDIHKGVQST</sequence>
<evidence type="ECO:0000313" key="2">
    <source>
        <dbReference type="EMBL" id="MBB3938445.1"/>
    </source>
</evidence>
<dbReference type="RefSeq" id="WP_183615407.1">
    <property type="nucleotide sequence ID" value="NZ_JACIDY010000001.1"/>
</dbReference>
<dbReference type="AlphaFoldDB" id="A0A7W6FWY5"/>
<dbReference type="NCBIfam" id="TIGR02914">
    <property type="entry name" value="EpsI_fam"/>
    <property type="match status" value="1"/>
</dbReference>
<evidence type="ECO:0000313" key="3">
    <source>
        <dbReference type="Proteomes" id="UP000561459"/>
    </source>
</evidence>
<dbReference type="InterPro" id="IPR014263">
    <property type="entry name" value="Methanolan_biosynth_EpsI"/>
</dbReference>
<dbReference type="Proteomes" id="UP000561459">
    <property type="component" value="Unassembled WGS sequence"/>
</dbReference>
<proteinExistence type="predicted"/>
<keyword evidence="3" id="KW-1185">Reference proteome</keyword>
<dbReference type="EMBL" id="JACIDY010000001">
    <property type="protein sequence ID" value="MBB3938445.1"/>
    <property type="molecule type" value="Genomic_DNA"/>
</dbReference>
<evidence type="ECO:0000259" key="1">
    <source>
        <dbReference type="Pfam" id="PF11984"/>
    </source>
</evidence>
<comment type="caution">
    <text evidence="2">The sequence shown here is derived from an EMBL/GenBank/DDBJ whole genome shotgun (WGS) entry which is preliminary data.</text>
</comment>